<name>A0ABR5V817_9CORY</name>
<sequence>MSFSACFAAPFHCIGNVSAARSAKPHNIALWDVGLAPKPDGEVAHS</sequence>
<evidence type="ECO:0000313" key="2">
    <source>
        <dbReference type="Proteomes" id="UP000070339"/>
    </source>
</evidence>
<protein>
    <submittedName>
        <fullName evidence="1">Uncharacterized protein</fullName>
    </submittedName>
</protein>
<proteinExistence type="predicted"/>
<evidence type="ECO:0000313" key="1">
    <source>
        <dbReference type="EMBL" id="KXU17567.1"/>
    </source>
</evidence>
<comment type="caution">
    <text evidence="1">The sequence shown here is derived from an EMBL/GenBank/DDBJ whole genome shotgun (WGS) entry which is preliminary data.</text>
</comment>
<gene>
    <name evidence="1" type="ORF">WM41_1838</name>
</gene>
<dbReference type="RefSeq" id="WP_168163249.1">
    <property type="nucleotide sequence ID" value="NZ_JASONE010000014.1"/>
</dbReference>
<accession>A0ABR5V817</accession>
<organism evidence="1 2">
    <name type="scientific">Corynebacterium simulans</name>
    <dbReference type="NCBI Taxonomy" id="146827"/>
    <lineage>
        <taxon>Bacteria</taxon>
        <taxon>Bacillati</taxon>
        <taxon>Actinomycetota</taxon>
        <taxon>Actinomycetes</taxon>
        <taxon>Mycobacteriales</taxon>
        <taxon>Corynebacteriaceae</taxon>
        <taxon>Corynebacterium</taxon>
    </lineage>
</organism>
<dbReference type="EMBL" id="LTEB01000032">
    <property type="protein sequence ID" value="KXU17567.1"/>
    <property type="molecule type" value="Genomic_DNA"/>
</dbReference>
<keyword evidence="2" id="KW-1185">Reference proteome</keyword>
<reference evidence="1 2" key="1">
    <citation type="journal article" date="2016" name="Int. J. Syst. Evol. Microbiol.">
        <title>Resolving the Complexity of Human Skin Metagenomes Using Single-Molecule Sequencing.</title>
        <authorList>
            <consortium name="NISC Comparative Sequencing Program"/>
            <person name="Tsai Y.C."/>
            <person name="Conlan S."/>
            <person name="Deming C."/>
            <person name="Segre J.A."/>
            <person name="Kong H.H."/>
            <person name="Korlach J."/>
            <person name="Oh J."/>
        </authorList>
    </citation>
    <scope>NUCLEOTIDE SEQUENCE [LARGE SCALE GENOMIC DNA]</scope>
    <source>
        <strain evidence="1 2">1B08</strain>
    </source>
</reference>
<dbReference type="Proteomes" id="UP000070339">
    <property type="component" value="Unassembled WGS sequence"/>
</dbReference>